<dbReference type="GO" id="GO:0005886">
    <property type="term" value="C:plasma membrane"/>
    <property type="evidence" value="ECO:0007669"/>
    <property type="project" value="TreeGrafter"/>
</dbReference>
<dbReference type="Pfam" id="PF02518">
    <property type="entry name" value="HATPase_c"/>
    <property type="match status" value="1"/>
</dbReference>
<evidence type="ECO:0000256" key="1">
    <source>
        <dbReference type="ARBA" id="ARBA00000085"/>
    </source>
</evidence>
<dbReference type="Gene3D" id="3.40.50.2300">
    <property type="match status" value="1"/>
</dbReference>
<evidence type="ECO:0000256" key="2">
    <source>
        <dbReference type="ARBA" id="ARBA00012438"/>
    </source>
</evidence>
<protein>
    <recommendedName>
        <fullName evidence="2">histidine kinase</fullName>
        <ecNumber evidence="2">2.7.13.3</ecNumber>
    </recommendedName>
</protein>
<keyword evidence="5" id="KW-0418">Kinase</keyword>
<dbReference type="EMBL" id="CAIY01000085">
    <property type="protein sequence ID" value="CCH68310.1"/>
    <property type="molecule type" value="Genomic_DNA"/>
</dbReference>
<dbReference type="InterPro" id="IPR003661">
    <property type="entry name" value="HisK_dim/P_dom"/>
</dbReference>
<dbReference type="InterPro" id="IPR001789">
    <property type="entry name" value="Sig_transdc_resp-reg_receiver"/>
</dbReference>
<evidence type="ECO:0000256" key="6">
    <source>
        <dbReference type="ARBA" id="ARBA00023012"/>
    </source>
</evidence>
<dbReference type="InterPro" id="IPR036097">
    <property type="entry name" value="HisK_dim/P_sf"/>
</dbReference>
<gene>
    <name evidence="10" type="ORF">RINTHH_21550</name>
</gene>
<dbReference type="SUPFAM" id="SSF55874">
    <property type="entry name" value="ATPase domain of HSP90 chaperone/DNA topoisomerase II/histidine kinase"/>
    <property type="match status" value="1"/>
</dbReference>
<dbReference type="SUPFAM" id="SSF47384">
    <property type="entry name" value="Homodimeric domain of signal transducing histidine kinase"/>
    <property type="match status" value="1"/>
</dbReference>
<keyword evidence="3" id="KW-0597">Phosphoprotein</keyword>
<dbReference type="InterPro" id="IPR046342">
    <property type="entry name" value="CBS_dom_sf"/>
</dbReference>
<dbReference type="InterPro" id="IPR003594">
    <property type="entry name" value="HATPase_dom"/>
</dbReference>
<dbReference type="PROSITE" id="PS50109">
    <property type="entry name" value="HIS_KIN"/>
    <property type="match status" value="1"/>
</dbReference>
<keyword evidence="6" id="KW-0902">Two-component regulatory system</keyword>
<dbReference type="GO" id="GO:0009927">
    <property type="term" value="F:histidine phosphotransfer kinase activity"/>
    <property type="evidence" value="ECO:0007669"/>
    <property type="project" value="TreeGrafter"/>
</dbReference>
<dbReference type="Pfam" id="PF00072">
    <property type="entry name" value="Response_reg"/>
    <property type="match status" value="1"/>
</dbReference>
<evidence type="ECO:0000259" key="9">
    <source>
        <dbReference type="PROSITE" id="PS50110"/>
    </source>
</evidence>
<dbReference type="GO" id="GO:0000155">
    <property type="term" value="F:phosphorelay sensor kinase activity"/>
    <property type="evidence" value="ECO:0007669"/>
    <property type="project" value="InterPro"/>
</dbReference>
<keyword evidence="11" id="KW-1185">Reference proteome</keyword>
<evidence type="ECO:0000259" key="8">
    <source>
        <dbReference type="PROSITE" id="PS50109"/>
    </source>
</evidence>
<dbReference type="Gene3D" id="3.30.565.10">
    <property type="entry name" value="Histidine kinase-like ATPase, C-terminal domain"/>
    <property type="match status" value="1"/>
</dbReference>
<feature type="domain" description="Response regulatory" evidence="9">
    <location>
        <begin position="697"/>
        <end position="807"/>
    </location>
</feature>
<dbReference type="SMART" id="SM00448">
    <property type="entry name" value="REC"/>
    <property type="match status" value="1"/>
</dbReference>
<dbReference type="PRINTS" id="PR00344">
    <property type="entry name" value="BCTRLSENSOR"/>
</dbReference>
<name>M1X3C0_9NOST</name>
<sequence length="807" mass="90939">MLNQSLCDFITSVPGCLETNVIAIVLNLFQQYKCNCVVICNAQRAPVGVIYAVRLIPRLINIADKSHLESEVKICKGEILDLQQPISTLGEDLIEPIITLSSDCNLKQLSTLIQTANKVEHNYLDWALIDDDGRFLGLLDTVRLLQFVLEQQITWDEIETRQTKTPINLEDKALIQLLERLPWPLMLQTCTGEIITQNRAWGQKLGNIKNPEIIRQQITAILTQSEYLSNREEQHFPISEKAMLENLSYKGTTNAVPKYKPVTNNTPIGKSLPEELITANSTHHCFWDYQLGTCICVISMADNQERIWQFAKIPLDIIYTGEQLNNKSPNPDNYLCLVLATDITEQKQLCQELATKNVDLIQLNRLKDEFLACISHELKTPLTAVLGLSRLLADQQLGKLNDRQARYTSLIHQSGQHLMGIVNDILDLTRMETGQMELTLVPVNIPKVCDRAYNEANALHNQNNKSRNLSVLKANYQEHKFTLTIETDLQEIIADELRLQQMLVHLISNALKFTEACGEIGLTVNYWEEWIAFTVWDTGIGIPEHQQHLIFQKFQQLENPLIRQFEGTGLGLVLTRTLARLHGGDVSFLSIEGKGSKFTLLLPSCPSKKEFGEADSQNKTQLKNSSCLNEGDLNNGVASANIKNSLDNSFWDNRHPLKNHLIDSAPTTLNYHQYMGVPEVTMMSISGFPHKNKNHKLVLVVEAVAQYIEDITGKLNALNYRVIIARSGTEALEKARRLQPQVIFLNPLLPLLSGWDVLTLIKSDRNIGQIPVIITATAAEKEQALTNFANGFVSLPVQKQLLAQLLE</sequence>
<dbReference type="InterPro" id="IPR005467">
    <property type="entry name" value="His_kinase_dom"/>
</dbReference>
<evidence type="ECO:0000256" key="3">
    <source>
        <dbReference type="ARBA" id="ARBA00022553"/>
    </source>
</evidence>
<dbReference type="AlphaFoldDB" id="M1X3C0"/>
<evidence type="ECO:0000256" key="7">
    <source>
        <dbReference type="PROSITE-ProRule" id="PRU00169"/>
    </source>
</evidence>
<comment type="catalytic activity">
    <reaction evidence="1">
        <text>ATP + protein L-histidine = ADP + protein N-phospho-L-histidine.</text>
        <dbReference type="EC" id="2.7.13.3"/>
    </reaction>
</comment>
<dbReference type="SUPFAM" id="SSF52172">
    <property type="entry name" value="CheY-like"/>
    <property type="match status" value="1"/>
</dbReference>
<dbReference type="PROSITE" id="PS50110">
    <property type="entry name" value="RESPONSE_REGULATORY"/>
    <property type="match status" value="1"/>
</dbReference>
<dbReference type="EC" id="2.7.13.3" evidence="2"/>
<reference evidence="11" key="2">
    <citation type="submission" date="2016-01" db="EMBL/GenBank/DDBJ databases">
        <title>Diatom-associated endosymboitic cyanobacterium lacks core nitrogen metabolism enzymes.</title>
        <authorList>
            <person name="Hilton J.A."/>
            <person name="Foster R.A."/>
            <person name="Tripp H.J."/>
            <person name="Carter B.J."/>
            <person name="Zehr J.P."/>
            <person name="Villareal T.A."/>
        </authorList>
    </citation>
    <scope>NUCLEOTIDE SEQUENCE [LARGE SCALE GENOMIC DNA]</scope>
    <source>
        <strain evidence="11">HH01</strain>
    </source>
</reference>
<dbReference type="Pfam" id="PF00512">
    <property type="entry name" value="HisKA"/>
    <property type="match status" value="1"/>
</dbReference>
<dbReference type="PANTHER" id="PTHR43047:SF63">
    <property type="entry name" value="HISTIDINE KINASE"/>
    <property type="match status" value="1"/>
</dbReference>
<keyword evidence="4" id="KW-0808">Transferase</keyword>
<proteinExistence type="predicted"/>
<evidence type="ECO:0000313" key="10">
    <source>
        <dbReference type="EMBL" id="CCH68310.1"/>
    </source>
</evidence>
<evidence type="ECO:0000256" key="5">
    <source>
        <dbReference type="ARBA" id="ARBA00022777"/>
    </source>
</evidence>
<accession>M1X3C0</accession>
<dbReference type="InterPro" id="IPR004358">
    <property type="entry name" value="Sig_transdc_His_kin-like_C"/>
</dbReference>
<feature type="domain" description="Histidine kinase" evidence="8">
    <location>
        <begin position="373"/>
        <end position="606"/>
    </location>
</feature>
<organism evidence="10 11">
    <name type="scientific">Richelia intracellularis HH01</name>
    <dbReference type="NCBI Taxonomy" id="1165094"/>
    <lineage>
        <taxon>Bacteria</taxon>
        <taxon>Bacillati</taxon>
        <taxon>Cyanobacteriota</taxon>
        <taxon>Cyanophyceae</taxon>
        <taxon>Nostocales</taxon>
        <taxon>Nostocaceae</taxon>
        <taxon>Richelia</taxon>
    </lineage>
</organism>
<dbReference type="CDD" id="cd16922">
    <property type="entry name" value="HATPase_EvgS-ArcB-TorS-like"/>
    <property type="match status" value="1"/>
</dbReference>
<dbReference type="SUPFAM" id="SSF54631">
    <property type="entry name" value="CBS-domain pair"/>
    <property type="match status" value="1"/>
</dbReference>
<evidence type="ECO:0000313" key="11">
    <source>
        <dbReference type="Proteomes" id="UP000053051"/>
    </source>
</evidence>
<dbReference type="InterPro" id="IPR011006">
    <property type="entry name" value="CheY-like_superfamily"/>
</dbReference>
<dbReference type="PANTHER" id="PTHR43047">
    <property type="entry name" value="TWO-COMPONENT HISTIDINE PROTEIN KINASE"/>
    <property type="match status" value="1"/>
</dbReference>
<dbReference type="STRING" id="1165094.RINTHH_21550"/>
<reference evidence="10 11" key="1">
    <citation type="submission" date="2012-05" db="EMBL/GenBank/DDBJ databases">
        <authorList>
            <person name="Hilton J."/>
        </authorList>
    </citation>
    <scope>NUCLEOTIDE SEQUENCE [LARGE SCALE GENOMIC DNA]</scope>
    <source>
        <strain evidence="10 11">HH01</strain>
    </source>
</reference>
<dbReference type="SMART" id="SM00388">
    <property type="entry name" value="HisKA"/>
    <property type="match status" value="1"/>
</dbReference>
<dbReference type="CDD" id="cd00082">
    <property type="entry name" value="HisKA"/>
    <property type="match status" value="1"/>
</dbReference>
<evidence type="ECO:0000256" key="4">
    <source>
        <dbReference type="ARBA" id="ARBA00022679"/>
    </source>
</evidence>
<comment type="caution">
    <text evidence="7">Lacks conserved residue(s) required for the propagation of feature annotation.</text>
</comment>
<dbReference type="Gene3D" id="1.10.287.130">
    <property type="match status" value="1"/>
</dbReference>
<dbReference type="InterPro" id="IPR036890">
    <property type="entry name" value="HATPase_C_sf"/>
</dbReference>
<dbReference type="RefSeq" id="WP_008235840.1">
    <property type="nucleotide sequence ID" value="NZ_CAIY01000085.1"/>
</dbReference>
<comment type="caution">
    <text evidence="10">The sequence shown here is derived from an EMBL/GenBank/DDBJ whole genome shotgun (WGS) entry which is preliminary data.</text>
</comment>
<dbReference type="SMART" id="SM00387">
    <property type="entry name" value="HATPase_c"/>
    <property type="match status" value="1"/>
</dbReference>
<dbReference type="Proteomes" id="UP000053051">
    <property type="component" value="Unassembled WGS sequence"/>
</dbReference>